<accession>A0ABU2VRX9</accession>
<name>A0ABU2VRX9_9ACTN</name>
<feature type="compositionally biased region" description="Basic and acidic residues" evidence="1">
    <location>
        <begin position="10"/>
        <end position="30"/>
    </location>
</feature>
<dbReference type="RefSeq" id="WP_311720919.1">
    <property type="nucleotide sequence ID" value="NZ_JAVREZ010000110.1"/>
</dbReference>
<evidence type="ECO:0000256" key="1">
    <source>
        <dbReference type="SAM" id="MobiDB-lite"/>
    </source>
</evidence>
<evidence type="ECO:0008006" key="4">
    <source>
        <dbReference type="Google" id="ProtNLM"/>
    </source>
</evidence>
<feature type="non-terminal residue" evidence="2">
    <location>
        <position position="63"/>
    </location>
</feature>
<protein>
    <recommendedName>
        <fullName evidence="4">Transposase</fullName>
    </recommendedName>
</protein>
<dbReference type="EMBL" id="JAVREZ010000110">
    <property type="protein sequence ID" value="MDT0488376.1"/>
    <property type="molecule type" value="Genomic_DNA"/>
</dbReference>
<reference evidence="3" key="1">
    <citation type="submission" date="2023-07" db="EMBL/GenBank/DDBJ databases">
        <title>30 novel species of actinomycetes from the DSMZ collection.</title>
        <authorList>
            <person name="Nouioui I."/>
        </authorList>
    </citation>
    <scope>NUCLEOTIDE SEQUENCE [LARGE SCALE GENOMIC DNA]</scope>
    <source>
        <strain evidence="3">DSM 41640</strain>
    </source>
</reference>
<organism evidence="2 3">
    <name type="scientific">Streptomyces doebereineriae</name>
    <dbReference type="NCBI Taxonomy" id="3075528"/>
    <lineage>
        <taxon>Bacteria</taxon>
        <taxon>Bacillati</taxon>
        <taxon>Actinomycetota</taxon>
        <taxon>Actinomycetes</taxon>
        <taxon>Kitasatosporales</taxon>
        <taxon>Streptomycetaceae</taxon>
        <taxon>Streptomyces</taxon>
    </lineage>
</organism>
<gene>
    <name evidence="2" type="ORF">RNB18_50955</name>
</gene>
<evidence type="ECO:0000313" key="2">
    <source>
        <dbReference type="EMBL" id="MDT0488376.1"/>
    </source>
</evidence>
<evidence type="ECO:0000313" key="3">
    <source>
        <dbReference type="Proteomes" id="UP001183824"/>
    </source>
</evidence>
<dbReference type="Proteomes" id="UP001183824">
    <property type="component" value="Unassembled WGS sequence"/>
</dbReference>
<comment type="caution">
    <text evidence="2">The sequence shown here is derived from an EMBL/GenBank/DDBJ whole genome shotgun (WGS) entry which is preliminary data.</text>
</comment>
<proteinExistence type="predicted"/>
<keyword evidence="3" id="KW-1185">Reference proteome</keyword>
<feature type="region of interest" description="Disordered" evidence="1">
    <location>
        <begin position="1"/>
        <end position="30"/>
    </location>
</feature>
<sequence length="63" mass="6940">MFVMISHKAKVGDHRPKALPSRERTGFDDEAGKAAGKLDVPVELTYALWSIIAIVIVQPRPLV</sequence>